<evidence type="ECO:0000256" key="1">
    <source>
        <dbReference type="ARBA" id="ARBA00010555"/>
    </source>
</evidence>
<dbReference type="OrthoDB" id="9773856at2"/>
<dbReference type="GO" id="GO:0006260">
    <property type="term" value="P:DNA replication"/>
    <property type="evidence" value="ECO:0007669"/>
    <property type="project" value="UniProtKB-KW"/>
</dbReference>
<dbReference type="InterPro" id="IPR041796">
    <property type="entry name" value="Mre11_N"/>
</dbReference>
<evidence type="ECO:0000256" key="2">
    <source>
        <dbReference type="ARBA" id="ARBA00011322"/>
    </source>
</evidence>
<dbReference type="AlphaFoldDB" id="A0A7U8C5D7"/>
<dbReference type="PANTHER" id="PTHR30337">
    <property type="entry name" value="COMPONENT OF ATP-DEPENDENT DSDNA EXONUCLEASE"/>
    <property type="match status" value="1"/>
</dbReference>
<dbReference type="GO" id="GO:0006310">
    <property type="term" value="P:DNA recombination"/>
    <property type="evidence" value="ECO:0007669"/>
    <property type="project" value="UniProtKB-KW"/>
</dbReference>
<evidence type="ECO:0000256" key="6">
    <source>
        <dbReference type="ARBA" id="ARBA00022839"/>
    </source>
</evidence>
<comment type="caution">
    <text evidence="11">The sequence shown here is derived from an EMBL/GenBank/DDBJ whole genome shotgun (WGS) entry which is preliminary data.</text>
</comment>
<protein>
    <recommendedName>
        <fullName evidence="3 7">Nuclease SbcCD subunit D</fullName>
    </recommendedName>
</protein>
<dbReference type="Pfam" id="PF12320">
    <property type="entry name" value="SbcD_C"/>
    <property type="match status" value="1"/>
</dbReference>
<dbReference type="Proteomes" id="UP000002171">
    <property type="component" value="Unassembled WGS sequence"/>
</dbReference>
<keyword evidence="7" id="KW-0233">DNA recombination</keyword>
<dbReference type="InterPro" id="IPR050535">
    <property type="entry name" value="DNA_Repair-Maintenance_Comp"/>
</dbReference>
<dbReference type="CDD" id="cd00840">
    <property type="entry name" value="MPP_Mre11_N"/>
    <property type="match status" value="1"/>
</dbReference>
<dbReference type="PANTHER" id="PTHR30337:SF0">
    <property type="entry name" value="NUCLEASE SBCCD SUBUNIT D"/>
    <property type="match status" value="1"/>
</dbReference>
<organism evidence="11 12">
    <name type="scientific">Neptuniibacter caesariensis</name>
    <dbReference type="NCBI Taxonomy" id="207954"/>
    <lineage>
        <taxon>Bacteria</taxon>
        <taxon>Pseudomonadati</taxon>
        <taxon>Pseudomonadota</taxon>
        <taxon>Gammaproteobacteria</taxon>
        <taxon>Oceanospirillales</taxon>
        <taxon>Oceanospirillaceae</taxon>
        <taxon>Neptuniibacter</taxon>
    </lineage>
</organism>
<feature type="compositionally biased region" description="Basic and acidic residues" evidence="8">
    <location>
        <begin position="463"/>
        <end position="494"/>
    </location>
</feature>
<comment type="similarity">
    <text evidence="1 7">Belongs to the SbcD family.</text>
</comment>
<evidence type="ECO:0000259" key="10">
    <source>
        <dbReference type="Pfam" id="PF12320"/>
    </source>
</evidence>
<dbReference type="InterPro" id="IPR004593">
    <property type="entry name" value="SbcD"/>
</dbReference>
<accession>A0A7U8C5D7</accession>
<comment type="subunit">
    <text evidence="2 7">Heterodimer of SbcC and SbcD.</text>
</comment>
<evidence type="ECO:0000256" key="3">
    <source>
        <dbReference type="ARBA" id="ARBA00013365"/>
    </source>
</evidence>
<dbReference type="InterPro" id="IPR026843">
    <property type="entry name" value="SbcD_C"/>
</dbReference>
<keyword evidence="12" id="KW-1185">Reference proteome</keyword>
<gene>
    <name evidence="7" type="primary">sbcD</name>
    <name evidence="11" type="ORF">MED92_09476</name>
</gene>
<comment type="function">
    <text evidence="7">SbcCD cleaves DNA hairpin structures. These structures can inhibit DNA replication and are intermediates in certain DNA recombination reactions. The complex acts as a 3'-&gt;5' double strand exonuclease that can open hairpins. It also has a 5' single-strand endonuclease activity.</text>
</comment>
<dbReference type="RefSeq" id="WP_007019563.1">
    <property type="nucleotide sequence ID" value="NZ_CH724125.1"/>
</dbReference>
<evidence type="ECO:0000313" key="11">
    <source>
        <dbReference type="EMBL" id="EAR60624.1"/>
    </source>
</evidence>
<feature type="domain" description="Nuclease SbcCD subunit D C-terminal" evidence="10">
    <location>
        <begin position="287"/>
        <end position="382"/>
    </location>
</feature>
<sequence>MRILHTSDWHLGQHFIGKSRQNEHQKFISWLIDKVEGYQIDAVVIAGDIFDTGTPPSYARELYNQFVVEINKLNCRAVILAGNHDSVATLSESKALLAYMNTDVVANVSEQPEHQVILLNDRKDQPGAIICAVPFVRPRDVISSQAGQSAIDKSQELGKAIYEHYQQLFKIAEDQQKFIEKETGKKLPIIATGHLTAMGVKTTESVRDIYIGTLEAFPANHFPQADYIALGHIHRPQTVAKSEHIRYCGSPIPLSFDELKWQKQVLMVEFSELDTVPEITSLPIPLFQPMALLKGNLQQIAAQLDQLDDNEQTVWLSVEVETDDYLSDLQNRVESLVAESNVEVLLLKRARNQRKQQIERKQKETLAELNPFEVFERRLAQEQFESDEQQERLQVIRQNFAEITTEVAEEQGITLSKYIAESEPESALVSEPEKQTTQPAVQEPDAHPDAEESIAQEGLFGFEKGRTEQEALPTHKPEKKFATKKPAPDKASMVDEAVHSVDQTDLFAMFDTDQEGQP</sequence>
<keyword evidence="7" id="KW-0235">DNA replication</keyword>
<keyword evidence="4 7" id="KW-0540">Nuclease</keyword>
<dbReference type="NCBIfam" id="NF008206">
    <property type="entry name" value="PRK10966.1"/>
    <property type="match status" value="1"/>
</dbReference>
<dbReference type="NCBIfam" id="TIGR00619">
    <property type="entry name" value="sbcd"/>
    <property type="match status" value="1"/>
</dbReference>
<dbReference type="SUPFAM" id="SSF56300">
    <property type="entry name" value="Metallo-dependent phosphatases"/>
    <property type="match status" value="1"/>
</dbReference>
<evidence type="ECO:0000256" key="4">
    <source>
        <dbReference type="ARBA" id="ARBA00022722"/>
    </source>
</evidence>
<keyword evidence="7" id="KW-0255">Endonuclease</keyword>
<proteinExistence type="inferred from homology"/>
<dbReference type="InterPro" id="IPR029052">
    <property type="entry name" value="Metallo-depent_PP-like"/>
</dbReference>
<dbReference type="InterPro" id="IPR004843">
    <property type="entry name" value="Calcineurin-like_PHP"/>
</dbReference>
<evidence type="ECO:0000259" key="9">
    <source>
        <dbReference type="Pfam" id="PF00149"/>
    </source>
</evidence>
<evidence type="ECO:0000256" key="5">
    <source>
        <dbReference type="ARBA" id="ARBA00022801"/>
    </source>
</evidence>
<dbReference type="EMBL" id="AAOW01000015">
    <property type="protein sequence ID" value="EAR60624.1"/>
    <property type="molecule type" value="Genomic_DNA"/>
</dbReference>
<dbReference type="GO" id="GO:0004519">
    <property type="term" value="F:endonuclease activity"/>
    <property type="evidence" value="ECO:0007669"/>
    <property type="project" value="UniProtKB-KW"/>
</dbReference>
<feature type="domain" description="Calcineurin-like phosphoesterase" evidence="9">
    <location>
        <begin position="1"/>
        <end position="236"/>
    </location>
</feature>
<dbReference type="Gene3D" id="3.30.160.720">
    <property type="match status" value="1"/>
</dbReference>
<evidence type="ECO:0000256" key="7">
    <source>
        <dbReference type="RuleBase" id="RU363069"/>
    </source>
</evidence>
<keyword evidence="6 7" id="KW-0269">Exonuclease</keyword>
<reference evidence="11 12" key="1">
    <citation type="submission" date="2006-02" db="EMBL/GenBank/DDBJ databases">
        <authorList>
            <person name="Pinhassi J."/>
            <person name="Pedros-Alio C."/>
            <person name="Ferriera S."/>
            <person name="Johnson J."/>
            <person name="Kravitz S."/>
            <person name="Halpern A."/>
            <person name="Remington K."/>
            <person name="Beeson K."/>
            <person name="Tran B."/>
            <person name="Rogers Y.-H."/>
            <person name="Friedman R."/>
            <person name="Venter J.C."/>
        </authorList>
    </citation>
    <scope>NUCLEOTIDE SEQUENCE [LARGE SCALE GENOMIC DNA]</scope>
    <source>
        <strain evidence="11 12">MED92</strain>
    </source>
</reference>
<name>A0A7U8C5D7_NEPCE</name>
<feature type="region of interest" description="Disordered" evidence="8">
    <location>
        <begin position="423"/>
        <end position="494"/>
    </location>
</feature>
<keyword evidence="5 7" id="KW-0378">Hydrolase</keyword>
<dbReference type="Pfam" id="PF00149">
    <property type="entry name" value="Metallophos"/>
    <property type="match status" value="1"/>
</dbReference>
<dbReference type="GO" id="GO:0008408">
    <property type="term" value="F:3'-5' exonuclease activity"/>
    <property type="evidence" value="ECO:0007669"/>
    <property type="project" value="InterPro"/>
</dbReference>
<dbReference type="Gene3D" id="3.60.21.10">
    <property type="match status" value="1"/>
</dbReference>
<evidence type="ECO:0000256" key="8">
    <source>
        <dbReference type="SAM" id="MobiDB-lite"/>
    </source>
</evidence>
<evidence type="ECO:0000313" key="12">
    <source>
        <dbReference type="Proteomes" id="UP000002171"/>
    </source>
</evidence>